<dbReference type="PANTHER" id="PTHR35803">
    <property type="entry name" value="GLUCAN 1,4-ALPHA-GLUCOSIDASE SUSB-RELATED"/>
    <property type="match status" value="1"/>
</dbReference>
<keyword evidence="4" id="KW-0732">Signal</keyword>
<comment type="cofactor">
    <cofactor evidence="1">
        <name>Ca(2+)</name>
        <dbReference type="ChEBI" id="CHEBI:29108"/>
    </cofactor>
</comment>
<dbReference type="Gene3D" id="2.70.98.10">
    <property type="match status" value="1"/>
</dbReference>
<dbReference type="Proteomes" id="UP001172083">
    <property type="component" value="Unassembled WGS sequence"/>
</dbReference>
<comment type="caution">
    <text evidence="6">The sequence shown here is derived from an EMBL/GenBank/DDBJ whole genome shotgun (WGS) entry which is preliminary data.</text>
</comment>
<dbReference type="Pfam" id="PF14508">
    <property type="entry name" value="GH97_N"/>
    <property type="match status" value="1"/>
</dbReference>
<dbReference type="GO" id="GO:0016787">
    <property type="term" value="F:hydrolase activity"/>
    <property type="evidence" value="ECO:0007669"/>
    <property type="project" value="UniProtKB-KW"/>
</dbReference>
<feature type="domain" description="Glycosyl-hydrolase 97 N-terminal" evidence="5">
    <location>
        <begin position="27"/>
        <end position="280"/>
    </location>
</feature>
<feature type="chain" id="PRO_5047217559" evidence="4">
    <location>
        <begin position="23"/>
        <end position="285"/>
    </location>
</feature>
<organism evidence="6 7">
    <name type="scientific">Agaribacillus aureus</name>
    <dbReference type="NCBI Taxonomy" id="3051825"/>
    <lineage>
        <taxon>Bacteria</taxon>
        <taxon>Pseudomonadati</taxon>
        <taxon>Bacteroidota</taxon>
        <taxon>Cytophagia</taxon>
        <taxon>Cytophagales</taxon>
        <taxon>Splendidivirgaceae</taxon>
        <taxon>Agaribacillus</taxon>
    </lineage>
</organism>
<evidence type="ECO:0000313" key="6">
    <source>
        <dbReference type="EMBL" id="MDN5210545.1"/>
    </source>
</evidence>
<keyword evidence="6" id="KW-0378">Hydrolase</keyword>
<feature type="signal peptide" evidence="4">
    <location>
        <begin position="1"/>
        <end position="22"/>
    </location>
</feature>
<keyword evidence="7" id="KW-1185">Reference proteome</keyword>
<evidence type="ECO:0000256" key="3">
    <source>
        <dbReference type="ARBA" id="ARBA00022837"/>
    </source>
</evidence>
<proteinExistence type="predicted"/>
<gene>
    <name evidence="6" type="ORF">QQ020_00760</name>
</gene>
<dbReference type="PANTHER" id="PTHR35803:SF2">
    <property type="entry name" value="RETAINING ALPHA-GALACTOSIDASE"/>
    <property type="match status" value="1"/>
</dbReference>
<reference evidence="6" key="1">
    <citation type="submission" date="2023-06" db="EMBL/GenBank/DDBJ databases">
        <title>Genomic of Agaribacillus aureum.</title>
        <authorList>
            <person name="Wang G."/>
        </authorList>
    </citation>
    <scope>NUCLEOTIDE SEQUENCE</scope>
    <source>
        <strain evidence="6">BMA12</strain>
    </source>
</reference>
<evidence type="ECO:0000256" key="4">
    <source>
        <dbReference type="SAM" id="SignalP"/>
    </source>
</evidence>
<dbReference type="InterPro" id="IPR052720">
    <property type="entry name" value="Glycosyl_hydrolase_97"/>
</dbReference>
<keyword evidence="3" id="KW-0106">Calcium</keyword>
<protein>
    <submittedName>
        <fullName evidence="6">Glycoside hydrolase family 97 N-terminal domain-containing protein</fullName>
    </submittedName>
</protein>
<comment type="subunit">
    <text evidence="2">Monomer.</text>
</comment>
<evidence type="ECO:0000259" key="5">
    <source>
        <dbReference type="Pfam" id="PF14508"/>
    </source>
</evidence>
<evidence type="ECO:0000313" key="7">
    <source>
        <dbReference type="Proteomes" id="UP001172083"/>
    </source>
</evidence>
<evidence type="ECO:0000256" key="1">
    <source>
        <dbReference type="ARBA" id="ARBA00001913"/>
    </source>
</evidence>
<dbReference type="InterPro" id="IPR029486">
    <property type="entry name" value="GH97_N"/>
</dbReference>
<name>A0ABT8L130_9BACT</name>
<evidence type="ECO:0000256" key="2">
    <source>
        <dbReference type="ARBA" id="ARBA00011245"/>
    </source>
</evidence>
<accession>A0ABT8L130</accession>
<sequence length="285" mass="32647">MYKLTSILCAFILTTWIGNLQAQQYQLASPDGANQINVYLDDQISYTVIHNGKLLLDKSPVSITVNGQKLGDNPRVKRTKTRQVNEVITPVVKEKFAQFPDQYNMLSLDFRGNYGLDFKAYNDGIAYRFRTAYKKDITVDAEEINYRFTADHKTTFPIADGFFTHYERGYTTQPMSKLGKAEMSCLPVMVHLDDGVKVVISEADLYDYPGYYLKNTAVKNGLNAVFPLYPKKYEQPNDRDVKVAEREAYLGITSGTRTFPWRFMVITDTDKELIENTMVLSCPRR</sequence>
<dbReference type="InterPro" id="IPR014718">
    <property type="entry name" value="GH-type_carb-bd"/>
</dbReference>
<dbReference type="RefSeq" id="WP_346755888.1">
    <property type="nucleotide sequence ID" value="NZ_JAUJEB010000001.1"/>
</dbReference>
<dbReference type="EMBL" id="JAUJEB010000001">
    <property type="protein sequence ID" value="MDN5210545.1"/>
    <property type="molecule type" value="Genomic_DNA"/>
</dbReference>